<organism evidence="1 2">
    <name type="scientific">Achromobacter deleyi</name>
    <dbReference type="NCBI Taxonomy" id="1353891"/>
    <lineage>
        <taxon>Bacteria</taxon>
        <taxon>Pseudomonadati</taxon>
        <taxon>Pseudomonadota</taxon>
        <taxon>Betaproteobacteria</taxon>
        <taxon>Burkholderiales</taxon>
        <taxon>Alcaligenaceae</taxon>
        <taxon>Achromobacter</taxon>
    </lineage>
</organism>
<proteinExistence type="predicted"/>
<evidence type="ECO:0000313" key="1">
    <source>
        <dbReference type="EMBL" id="CAB3692758.1"/>
    </source>
</evidence>
<dbReference type="AlphaFoldDB" id="A0A6S6ZV74"/>
<gene>
    <name evidence="1" type="ORF">LMG3458_02216</name>
</gene>
<dbReference type="EMBL" id="CADIJO010000006">
    <property type="protein sequence ID" value="CAB3692758.1"/>
    <property type="molecule type" value="Genomic_DNA"/>
</dbReference>
<sequence>MNVNSANVGNVGLSNLAGMDIETALMMVQSERTKLLDSQLKSQIEEVQKRNEMTGALNDMQAKLNGMKGSLESKDAKPGDVVKGNVGTPTNDALAKDYAILAFKLGMDPAPVKATPIKDAQGNVTGANVTGLPTREGLEKAIPDLKSKLDAASNSQQMDMLRLQSLSNKRNEAFDTMTNFVKKMQDSRSSIIGNMR</sequence>
<evidence type="ECO:0000313" key="2">
    <source>
        <dbReference type="Proteomes" id="UP000494111"/>
    </source>
</evidence>
<name>A0A6S6ZV74_9BURK</name>
<dbReference type="Proteomes" id="UP000494111">
    <property type="component" value="Unassembled WGS sequence"/>
</dbReference>
<dbReference type="RefSeq" id="WP_246288726.1">
    <property type="nucleotide sequence ID" value="NZ_CADIJO010000006.1"/>
</dbReference>
<accession>A0A6S6ZV74</accession>
<reference evidence="1 2" key="1">
    <citation type="submission" date="2020-04" db="EMBL/GenBank/DDBJ databases">
        <authorList>
            <person name="De Canck E."/>
        </authorList>
    </citation>
    <scope>NUCLEOTIDE SEQUENCE [LARGE SCALE GENOMIC DNA]</scope>
    <source>
        <strain evidence="1 2">LMG 3458</strain>
    </source>
</reference>
<protein>
    <submittedName>
        <fullName evidence="1">Uncharacterized protein</fullName>
    </submittedName>
</protein>